<dbReference type="PROSITE" id="PS00018">
    <property type="entry name" value="EF_HAND_1"/>
    <property type="match status" value="2"/>
</dbReference>
<dbReference type="InterPro" id="IPR039647">
    <property type="entry name" value="EF_hand_pair_protein_CML-like"/>
</dbReference>
<dbReference type="SMART" id="SM00054">
    <property type="entry name" value="EFh"/>
    <property type="match status" value="2"/>
</dbReference>
<feature type="region of interest" description="Disordered" evidence="4">
    <location>
        <begin position="28"/>
        <end position="57"/>
    </location>
</feature>
<proteinExistence type="predicted"/>
<keyword evidence="1" id="KW-0479">Metal-binding</keyword>
<evidence type="ECO:0000313" key="7">
    <source>
        <dbReference type="Proteomes" id="UP000092600"/>
    </source>
</evidence>
<dbReference type="Gene3D" id="1.10.238.10">
    <property type="entry name" value="EF-hand"/>
    <property type="match status" value="2"/>
</dbReference>
<dbReference type="Gramene" id="Aco017380.1.mrna1">
    <property type="protein sequence ID" value="Aco017380.1.mrna1"/>
    <property type="gene ID" value="Aco017380.1.path1"/>
</dbReference>
<dbReference type="SUPFAM" id="SSF47473">
    <property type="entry name" value="EF-hand"/>
    <property type="match status" value="1"/>
</dbReference>
<organism evidence="6 7">
    <name type="scientific">Ananas comosus</name>
    <name type="common">Pineapple</name>
    <name type="synonym">Ananas ananas</name>
    <dbReference type="NCBI Taxonomy" id="4615"/>
    <lineage>
        <taxon>Eukaryota</taxon>
        <taxon>Viridiplantae</taxon>
        <taxon>Streptophyta</taxon>
        <taxon>Embryophyta</taxon>
        <taxon>Tracheophyta</taxon>
        <taxon>Spermatophyta</taxon>
        <taxon>Magnoliopsida</taxon>
        <taxon>Liliopsida</taxon>
        <taxon>Poales</taxon>
        <taxon>Bromeliaceae</taxon>
        <taxon>Bromelioideae</taxon>
        <taxon>Ananas</taxon>
    </lineage>
</organism>
<sequence>MATNNAGLSKPHSKWLLNKSFKISLHRLRRSTSSSKPAASGSATASSSPMSSAGRAREYYQVAADEAERVVADLDSDGDGLMDYGDFVRLMERDNGGNEEGGGDEDEDLRRAFEMFEIEKGSGCITAKGLQQVLGRLGDVRSSEECEAMIRAYDLDGDGVVDYHEFQLMMN</sequence>
<evidence type="ECO:0000256" key="3">
    <source>
        <dbReference type="ARBA" id="ARBA00022837"/>
    </source>
</evidence>
<keyword evidence="2" id="KW-0677">Repeat</keyword>
<accession>A0A199VIW6</accession>
<evidence type="ECO:0000256" key="1">
    <source>
        <dbReference type="ARBA" id="ARBA00022723"/>
    </source>
</evidence>
<feature type="compositionally biased region" description="Low complexity" evidence="4">
    <location>
        <begin position="31"/>
        <end position="54"/>
    </location>
</feature>
<dbReference type="CDD" id="cd00051">
    <property type="entry name" value="EFh"/>
    <property type="match status" value="1"/>
</dbReference>
<comment type="caution">
    <text evidence="6">The sequence shown here is derived from an EMBL/GenBank/DDBJ whole genome shotgun (WGS) entry which is preliminary data.</text>
</comment>
<feature type="domain" description="EF-hand" evidence="5">
    <location>
        <begin position="62"/>
        <end position="97"/>
    </location>
</feature>
<dbReference type="FunFam" id="1.10.238.10:FF:000001">
    <property type="entry name" value="Calmodulin 1"/>
    <property type="match status" value="1"/>
</dbReference>
<evidence type="ECO:0000256" key="2">
    <source>
        <dbReference type="ARBA" id="ARBA00022737"/>
    </source>
</evidence>
<reference evidence="6 7" key="1">
    <citation type="journal article" date="2016" name="DNA Res.">
        <title>The draft genome of MD-2 pineapple using hybrid error correction of long reads.</title>
        <authorList>
            <person name="Redwan R.M."/>
            <person name="Saidin A."/>
            <person name="Kumar S.V."/>
        </authorList>
    </citation>
    <scope>NUCLEOTIDE SEQUENCE [LARGE SCALE GENOMIC DNA]</scope>
    <source>
        <strain evidence="7">cv. MD2</strain>
        <tissue evidence="6">Leaf</tissue>
    </source>
</reference>
<gene>
    <name evidence="6" type="ORF">ACMD2_05520</name>
</gene>
<dbReference type="InterPro" id="IPR002048">
    <property type="entry name" value="EF_hand_dom"/>
</dbReference>
<dbReference type="STRING" id="4615.A0A199VIW6"/>
<evidence type="ECO:0000259" key="5">
    <source>
        <dbReference type="PROSITE" id="PS50222"/>
    </source>
</evidence>
<protein>
    <submittedName>
        <fullName evidence="6">Putative calcium-binding protein</fullName>
    </submittedName>
</protein>
<dbReference type="PROSITE" id="PS50222">
    <property type="entry name" value="EF_HAND_2"/>
    <property type="match status" value="2"/>
</dbReference>
<dbReference type="GO" id="GO:0005509">
    <property type="term" value="F:calcium ion binding"/>
    <property type="evidence" value="ECO:0007669"/>
    <property type="project" value="InterPro"/>
</dbReference>
<dbReference type="AlphaFoldDB" id="A0A199VIW6"/>
<keyword evidence="3" id="KW-0106">Calcium</keyword>
<evidence type="ECO:0000313" key="6">
    <source>
        <dbReference type="EMBL" id="OAY76685.1"/>
    </source>
</evidence>
<dbReference type="EMBL" id="LSRQ01001743">
    <property type="protein sequence ID" value="OAY76685.1"/>
    <property type="molecule type" value="Genomic_DNA"/>
</dbReference>
<dbReference type="InterPro" id="IPR011992">
    <property type="entry name" value="EF-hand-dom_pair"/>
</dbReference>
<dbReference type="PANTHER" id="PTHR10891">
    <property type="entry name" value="EF-HAND CALCIUM-BINDING DOMAIN CONTAINING PROTEIN"/>
    <property type="match status" value="1"/>
</dbReference>
<feature type="domain" description="EF-hand" evidence="5">
    <location>
        <begin position="141"/>
        <end position="171"/>
    </location>
</feature>
<evidence type="ECO:0000256" key="4">
    <source>
        <dbReference type="SAM" id="MobiDB-lite"/>
    </source>
</evidence>
<dbReference type="Pfam" id="PF13499">
    <property type="entry name" value="EF-hand_7"/>
    <property type="match status" value="1"/>
</dbReference>
<name>A0A199VIW6_ANACO</name>
<dbReference type="InterPro" id="IPR018247">
    <property type="entry name" value="EF_Hand_1_Ca_BS"/>
</dbReference>
<dbReference type="Proteomes" id="UP000092600">
    <property type="component" value="Unassembled WGS sequence"/>
</dbReference>